<protein>
    <submittedName>
        <fullName evidence="1">Putative nuclease with TOPRIM domain</fullName>
    </submittedName>
</protein>
<evidence type="ECO:0000313" key="1">
    <source>
        <dbReference type="EMBL" id="MBB4073541.1"/>
    </source>
</evidence>
<comment type="caution">
    <text evidence="1">The sequence shown here is derived from an EMBL/GenBank/DDBJ whole genome shotgun (WGS) entry which is preliminary data.</text>
</comment>
<evidence type="ECO:0000313" key="2">
    <source>
        <dbReference type="Proteomes" id="UP000559598"/>
    </source>
</evidence>
<gene>
    <name evidence="1" type="ORF">GGR02_001303</name>
</gene>
<reference evidence="1 2" key="1">
    <citation type="submission" date="2020-08" db="EMBL/GenBank/DDBJ databases">
        <title>Genomic Encyclopedia of Type Strains, Phase IV (KMG-IV): sequencing the most valuable type-strain genomes for metagenomic binning, comparative biology and taxonomic classification.</title>
        <authorList>
            <person name="Goeker M."/>
        </authorList>
    </citation>
    <scope>NUCLEOTIDE SEQUENCE [LARGE SCALE GENOMIC DNA]</scope>
    <source>
        <strain evidence="1 2">DSM 17075</strain>
    </source>
</reference>
<dbReference type="EMBL" id="JACIDE010000007">
    <property type="protein sequence ID" value="MBB4073541.1"/>
    <property type="molecule type" value="Genomic_DNA"/>
</dbReference>
<dbReference type="RefSeq" id="WP_183183893.1">
    <property type="nucleotide sequence ID" value="NZ_BMNP01000005.1"/>
</dbReference>
<accession>A0A840DJR2</accession>
<dbReference type="Proteomes" id="UP000559598">
    <property type="component" value="Unassembled WGS sequence"/>
</dbReference>
<organism evidence="1 2">
    <name type="scientific">Anoxybacteroides voinovskiense</name>
    <dbReference type="NCBI Taxonomy" id="230470"/>
    <lineage>
        <taxon>Bacteria</taxon>
        <taxon>Bacillati</taxon>
        <taxon>Bacillota</taxon>
        <taxon>Bacilli</taxon>
        <taxon>Bacillales</taxon>
        <taxon>Anoxybacillaceae</taxon>
        <taxon>Anoxybacteroides</taxon>
    </lineage>
</organism>
<proteinExistence type="predicted"/>
<dbReference type="AlphaFoldDB" id="A0A840DJR2"/>
<name>A0A840DJR2_9BACL</name>
<sequence>MMEYVMFALIGISVFLLLVSFFGKDRLKQVEEQLDQLTLSLAQETYQLKKRLKVLEEELLMDDVIQSTKTRAETAAFSVHDRIRLLYKQGLSAEQIARETAMTVEEVRMVLRGIAR</sequence>
<keyword evidence="2" id="KW-1185">Reference proteome</keyword>